<comment type="caution">
    <text evidence="1">The sequence shown here is derived from an EMBL/GenBank/DDBJ whole genome shotgun (WGS) entry which is preliminary data.</text>
</comment>
<name>A0A9D3VRN1_9ROSI</name>
<accession>A0A9D3VRN1</accession>
<gene>
    <name evidence="1" type="ORF">J1N35_018762</name>
</gene>
<dbReference type="AlphaFoldDB" id="A0A9D3VRN1"/>
<sequence>MFLVGAKFTLGHKCTKSKLYQILHDSTIEGDNEDFQDCNENLVEAHHDPKLVDSHVLSLHAMQGSQGNDTMRLATKFGNRDPMVTSFGTNYLELSTLTMQFQHQGTTCVLQGIALRAIQLW</sequence>
<evidence type="ECO:0000313" key="2">
    <source>
        <dbReference type="Proteomes" id="UP000828251"/>
    </source>
</evidence>
<reference evidence="1 2" key="1">
    <citation type="journal article" date="2021" name="Plant Biotechnol. J.">
        <title>Multi-omics assisted identification of the key and species-specific regulatory components of drought-tolerant mechanisms in Gossypium stocksii.</title>
        <authorList>
            <person name="Yu D."/>
            <person name="Ke L."/>
            <person name="Zhang D."/>
            <person name="Wu Y."/>
            <person name="Sun Y."/>
            <person name="Mei J."/>
            <person name="Sun J."/>
            <person name="Sun Y."/>
        </authorList>
    </citation>
    <scope>NUCLEOTIDE SEQUENCE [LARGE SCALE GENOMIC DNA]</scope>
    <source>
        <strain evidence="2">cv. E1</strain>
        <tissue evidence="1">Leaf</tissue>
    </source>
</reference>
<dbReference type="Proteomes" id="UP000828251">
    <property type="component" value="Unassembled WGS sequence"/>
</dbReference>
<dbReference type="EMBL" id="JAIQCV010000006">
    <property type="protein sequence ID" value="KAH1091505.1"/>
    <property type="molecule type" value="Genomic_DNA"/>
</dbReference>
<protein>
    <submittedName>
        <fullName evidence="1">Uncharacterized protein</fullName>
    </submittedName>
</protein>
<proteinExistence type="predicted"/>
<organism evidence="1 2">
    <name type="scientific">Gossypium stocksii</name>
    <dbReference type="NCBI Taxonomy" id="47602"/>
    <lineage>
        <taxon>Eukaryota</taxon>
        <taxon>Viridiplantae</taxon>
        <taxon>Streptophyta</taxon>
        <taxon>Embryophyta</taxon>
        <taxon>Tracheophyta</taxon>
        <taxon>Spermatophyta</taxon>
        <taxon>Magnoliopsida</taxon>
        <taxon>eudicotyledons</taxon>
        <taxon>Gunneridae</taxon>
        <taxon>Pentapetalae</taxon>
        <taxon>rosids</taxon>
        <taxon>malvids</taxon>
        <taxon>Malvales</taxon>
        <taxon>Malvaceae</taxon>
        <taxon>Malvoideae</taxon>
        <taxon>Gossypium</taxon>
    </lineage>
</organism>
<dbReference type="OrthoDB" id="1938922at2759"/>
<evidence type="ECO:0000313" key="1">
    <source>
        <dbReference type="EMBL" id="KAH1091505.1"/>
    </source>
</evidence>
<keyword evidence="2" id="KW-1185">Reference proteome</keyword>